<organism evidence="2 3">
    <name type="scientific">Vreelandella rituensis</name>
    <dbReference type="NCBI Taxonomy" id="2282306"/>
    <lineage>
        <taxon>Bacteria</taxon>
        <taxon>Pseudomonadati</taxon>
        <taxon>Pseudomonadota</taxon>
        <taxon>Gammaproteobacteria</taxon>
        <taxon>Oceanospirillales</taxon>
        <taxon>Halomonadaceae</taxon>
        <taxon>Vreelandella</taxon>
    </lineage>
</organism>
<dbReference type="AlphaFoldDB" id="A0A368UD73"/>
<name>A0A368UD73_9GAMM</name>
<keyword evidence="1" id="KW-0732">Signal</keyword>
<keyword evidence="3" id="KW-1185">Reference proteome</keyword>
<accession>A0A368UD73</accession>
<feature type="signal peptide" evidence="1">
    <location>
        <begin position="1"/>
        <end position="26"/>
    </location>
</feature>
<evidence type="ECO:0000313" key="3">
    <source>
        <dbReference type="Proteomes" id="UP000253204"/>
    </source>
</evidence>
<evidence type="ECO:0000313" key="2">
    <source>
        <dbReference type="EMBL" id="RCV93663.1"/>
    </source>
</evidence>
<reference evidence="2 3" key="1">
    <citation type="submission" date="2018-07" db="EMBL/GenBank/DDBJ databases">
        <title>Halomonas rutogse sp. nov., isolated from Lake TangqianCo on Tibetan Plateau.</title>
        <authorList>
            <person name="Lu H."/>
            <person name="Xing P."/>
            <person name="Wu Q."/>
        </authorList>
    </citation>
    <scope>NUCLEOTIDE SEQUENCE [LARGE SCALE GENOMIC DNA]</scope>
    <source>
        <strain evidence="2 3">TQ8S</strain>
    </source>
</reference>
<protein>
    <submittedName>
        <fullName evidence="2">Uncharacterized protein</fullName>
    </submittedName>
</protein>
<comment type="caution">
    <text evidence="2">The sequence shown here is derived from an EMBL/GenBank/DDBJ whole genome shotgun (WGS) entry which is preliminary data.</text>
</comment>
<dbReference type="Proteomes" id="UP000253204">
    <property type="component" value="Unassembled WGS sequence"/>
</dbReference>
<evidence type="ECO:0000256" key="1">
    <source>
        <dbReference type="SAM" id="SignalP"/>
    </source>
</evidence>
<dbReference type="EMBL" id="QPIJ01000001">
    <property type="protein sequence ID" value="RCV93663.1"/>
    <property type="molecule type" value="Genomic_DNA"/>
</dbReference>
<feature type="chain" id="PRO_5016653271" evidence="1">
    <location>
        <begin position="27"/>
        <end position="136"/>
    </location>
</feature>
<gene>
    <name evidence="2" type="ORF">DU506_00470</name>
</gene>
<sequence>MLRMKKHLILPLLSIGIGLNAMPASAEIICKSSEAAFLSGISWDVETGGARIKLSDNSIYTGKVVHSRPHSDYGDKLNILIPVEHDIFSMDHAEFITFRTDATSNYRVLGAGFITVDGERRIDLSFSSTTYDCIEM</sequence>
<proteinExistence type="predicted"/>